<accession>A0ABP6MLW1</accession>
<dbReference type="Proteomes" id="UP001501637">
    <property type="component" value="Unassembled WGS sequence"/>
</dbReference>
<comment type="caution">
    <text evidence="1">The sequence shown here is derived from an EMBL/GenBank/DDBJ whole genome shotgun (WGS) entry which is preliminary data.</text>
</comment>
<protein>
    <recommendedName>
        <fullName evidence="3">Asp23/Gls24 family envelope stress response protein</fullName>
    </recommendedName>
</protein>
<evidence type="ECO:0000313" key="1">
    <source>
        <dbReference type="EMBL" id="GAA3118041.1"/>
    </source>
</evidence>
<gene>
    <name evidence="1" type="ORF">GCM10010449_45130</name>
</gene>
<sequence>MAFLRPGLVDLLRSSAVWRRGLPSTPAGAAGVQVRRQKDTQDWSVEVYVVLHRGRRALDVTREVRSAAAGAVQRVTGERAVPGAAVTVAVTVTGLV</sequence>
<name>A0ABP6MLW1_9ACTN</name>
<keyword evidence="2" id="KW-1185">Reference proteome</keyword>
<evidence type="ECO:0008006" key="3">
    <source>
        <dbReference type="Google" id="ProtNLM"/>
    </source>
</evidence>
<organism evidence="1 2">
    <name type="scientific">Streptomyces rectiviolaceus</name>
    <dbReference type="NCBI Taxonomy" id="332591"/>
    <lineage>
        <taxon>Bacteria</taxon>
        <taxon>Bacillati</taxon>
        <taxon>Actinomycetota</taxon>
        <taxon>Actinomycetes</taxon>
        <taxon>Kitasatosporales</taxon>
        <taxon>Streptomycetaceae</taxon>
        <taxon>Streptomyces</taxon>
    </lineage>
</organism>
<proteinExistence type="predicted"/>
<evidence type="ECO:0000313" key="2">
    <source>
        <dbReference type="Proteomes" id="UP001501637"/>
    </source>
</evidence>
<reference evidence="2" key="1">
    <citation type="journal article" date="2019" name="Int. J. Syst. Evol. Microbiol.">
        <title>The Global Catalogue of Microorganisms (GCM) 10K type strain sequencing project: providing services to taxonomists for standard genome sequencing and annotation.</title>
        <authorList>
            <consortium name="The Broad Institute Genomics Platform"/>
            <consortium name="The Broad Institute Genome Sequencing Center for Infectious Disease"/>
            <person name="Wu L."/>
            <person name="Ma J."/>
        </authorList>
    </citation>
    <scope>NUCLEOTIDE SEQUENCE [LARGE SCALE GENOMIC DNA]</scope>
    <source>
        <strain evidence="2">JCM 9092</strain>
    </source>
</reference>
<dbReference type="EMBL" id="BAAAUG010000081">
    <property type="protein sequence ID" value="GAA3118041.1"/>
    <property type="molecule type" value="Genomic_DNA"/>
</dbReference>